<dbReference type="Gene3D" id="3.40.50.720">
    <property type="entry name" value="NAD(P)-binding Rossmann-like Domain"/>
    <property type="match status" value="1"/>
</dbReference>
<evidence type="ECO:0000256" key="11">
    <source>
        <dbReference type="ARBA" id="ARBA00037124"/>
    </source>
</evidence>
<dbReference type="EC" id="1.3.1.38" evidence="13"/>
<dbReference type="Proteomes" id="UP001207605">
    <property type="component" value="Unassembled WGS sequence"/>
</dbReference>
<evidence type="ECO:0000256" key="10">
    <source>
        <dbReference type="ARBA" id="ARBA00023160"/>
    </source>
</evidence>
<keyword evidence="9" id="KW-0576">Peroxisome</keyword>
<dbReference type="RefSeq" id="WP_262581753.1">
    <property type="nucleotide sequence ID" value="NZ_JAOQJV010000011.1"/>
</dbReference>
<dbReference type="InterPro" id="IPR052388">
    <property type="entry name" value="Peroxisomal_t2-enoyl-CoA_red"/>
</dbReference>
<evidence type="ECO:0000313" key="22">
    <source>
        <dbReference type="Proteomes" id="UP001207605"/>
    </source>
</evidence>
<gene>
    <name evidence="21" type="ORF">OCV65_08875</name>
</gene>
<evidence type="ECO:0000256" key="20">
    <source>
        <dbReference type="ARBA" id="ARBA00049559"/>
    </source>
</evidence>
<comment type="catalytic activity">
    <reaction evidence="19">
        <text>(2E)-decenoyl-CoA + NADPH + H(+) = decanoyl-CoA + NADP(+)</text>
        <dbReference type="Rhea" id="RHEA:44960"/>
        <dbReference type="ChEBI" id="CHEBI:15378"/>
        <dbReference type="ChEBI" id="CHEBI:57783"/>
        <dbReference type="ChEBI" id="CHEBI:58349"/>
        <dbReference type="ChEBI" id="CHEBI:61406"/>
        <dbReference type="ChEBI" id="CHEBI:61430"/>
    </reaction>
    <physiologicalReaction direction="left-to-right" evidence="19">
        <dbReference type="Rhea" id="RHEA:44961"/>
    </physiologicalReaction>
</comment>
<dbReference type="InterPro" id="IPR002347">
    <property type="entry name" value="SDR_fam"/>
</dbReference>
<comment type="catalytic activity">
    <reaction evidence="20">
        <text>(2E)-octenoyl-CoA + NADPH + H(+) = octanoyl-CoA + NADP(+)</text>
        <dbReference type="Rhea" id="RHEA:44952"/>
        <dbReference type="ChEBI" id="CHEBI:15378"/>
        <dbReference type="ChEBI" id="CHEBI:57386"/>
        <dbReference type="ChEBI" id="CHEBI:57783"/>
        <dbReference type="ChEBI" id="CHEBI:58349"/>
        <dbReference type="ChEBI" id="CHEBI:62242"/>
    </reaction>
    <physiologicalReaction direction="left-to-right" evidence="20">
        <dbReference type="Rhea" id="RHEA:44953"/>
    </physiologicalReaction>
</comment>
<evidence type="ECO:0000256" key="1">
    <source>
        <dbReference type="ARBA" id="ARBA00004275"/>
    </source>
</evidence>
<name>A0ABT2S6X7_9FIRM</name>
<comment type="pathway">
    <text evidence="2">Lipid metabolism.</text>
</comment>
<dbReference type="PRINTS" id="PR00081">
    <property type="entry name" value="GDHRDH"/>
</dbReference>
<dbReference type="PANTHER" id="PTHR24317:SF7">
    <property type="entry name" value="PEROXISOMAL TRANS-2-ENOYL-COA REDUCTASE"/>
    <property type="match status" value="1"/>
</dbReference>
<dbReference type="InterPro" id="IPR036291">
    <property type="entry name" value="NAD(P)-bd_dom_sf"/>
</dbReference>
<dbReference type="Pfam" id="PF13561">
    <property type="entry name" value="adh_short_C2"/>
    <property type="match status" value="1"/>
</dbReference>
<comment type="caution">
    <text evidence="21">The sequence shown here is derived from an EMBL/GenBank/DDBJ whole genome shotgun (WGS) entry which is preliminary data.</text>
</comment>
<evidence type="ECO:0000256" key="17">
    <source>
        <dbReference type="ARBA" id="ARBA00049108"/>
    </source>
</evidence>
<keyword evidence="3" id="KW-0444">Lipid biosynthesis</keyword>
<evidence type="ECO:0000256" key="19">
    <source>
        <dbReference type="ARBA" id="ARBA00049386"/>
    </source>
</evidence>
<comment type="catalytic activity">
    <reaction evidence="16">
        <text>(2E)-tetradecenoyl-CoA + NADPH + H(+) = tetradecanoyl-CoA + NADP(+)</text>
        <dbReference type="Rhea" id="RHEA:44968"/>
        <dbReference type="ChEBI" id="CHEBI:15378"/>
        <dbReference type="ChEBI" id="CHEBI:57385"/>
        <dbReference type="ChEBI" id="CHEBI:57783"/>
        <dbReference type="ChEBI" id="CHEBI:58349"/>
        <dbReference type="ChEBI" id="CHEBI:61405"/>
    </reaction>
    <physiologicalReaction direction="left-to-right" evidence="16">
        <dbReference type="Rhea" id="RHEA:44969"/>
    </physiologicalReaction>
</comment>
<keyword evidence="4" id="KW-0597">Phosphoprotein</keyword>
<accession>A0ABT2S6X7</accession>
<protein>
    <recommendedName>
        <fullName evidence="14">Peroxisomal trans-2-enoyl-CoA reductase</fullName>
        <ecNumber evidence="13">1.3.1.38</ecNumber>
    </recommendedName>
</protein>
<evidence type="ECO:0000256" key="18">
    <source>
        <dbReference type="ARBA" id="ARBA00049251"/>
    </source>
</evidence>
<evidence type="ECO:0000256" key="6">
    <source>
        <dbReference type="ARBA" id="ARBA00022857"/>
    </source>
</evidence>
<comment type="catalytic activity">
    <reaction evidence="15">
        <text>(2E)-dodecenoyl-CoA + NADPH + H(+) = dodecanoyl-CoA + NADP(+)</text>
        <dbReference type="Rhea" id="RHEA:44964"/>
        <dbReference type="ChEBI" id="CHEBI:15378"/>
        <dbReference type="ChEBI" id="CHEBI:57330"/>
        <dbReference type="ChEBI" id="CHEBI:57375"/>
        <dbReference type="ChEBI" id="CHEBI:57783"/>
        <dbReference type="ChEBI" id="CHEBI:58349"/>
    </reaction>
    <physiologicalReaction direction="left-to-right" evidence="15">
        <dbReference type="Rhea" id="RHEA:44965"/>
    </physiologicalReaction>
</comment>
<evidence type="ECO:0000256" key="7">
    <source>
        <dbReference type="ARBA" id="ARBA00023002"/>
    </source>
</evidence>
<evidence type="ECO:0000256" key="8">
    <source>
        <dbReference type="ARBA" id="ARBA00023098"/>
    </source>
</evidence>
<evidence type="ECO:0000256" key="13">
    <source>
        <dbReference type="ARBA" id="ARBA00038849"/>
    </source>
</evidence>
<comment type="catalytic activity">
    <reaction evidence="18">
        <text>a (2E)-enoyl-CoA + NADPH + H(+) = a 2,3-saturated acyl-CoA + NADP(+)</text>
        <dbReference type="Rhea" id="RHEA:33763"/>
        <dbReference type="ChEBI" id="CHEBI:15378"/>
        <dbReference type="ChEBI" id="CHEBI:57783"/>
        <dbReference type="ChEBI" id="CHEBI:58349"/>
        <dbReference type="ChEBI" id="CHEBI:58856"/>
        <dbReference type="ChEBI" id="CHEBI:65111"/>
        <dbReference type="EC" id="1.3.1.38"/>
    </reaction>
    <physiologicalReaction direction="left-to-right" evidence="18">
        <dbReference type="Rhea" id="RHEA:33764"/>
    </physiologicalReaction>
</comment>
<dbReference type="SUPFAM" id="SSF51735">
    <property type="entry name" value="NAD(P)-binding Rossmann-fold domains"/>
    <property type="match status" value="1"/>
</dbReference>
<keyword evidence="5" id="KW-0276">Fatty acid metabolism</keyword>
<keyword evidence="6" id="KW-0521">NADP</keyword>
<proteinExistence type="predicted"/>
<keyword evidence="8" id="KW-0443">Lipid metabolism</keyword>
<reference evidence="21 22" key="1">
    <citation type="journal article" date="2021" name="ISME Commun">
        <title>Automated analysis of genomic sequences facilitates high-throughput and comprehensive description of bacteria.</title>
        <authorList>
            <person name="Hitch T.C.A."/>
        </authorList>
    </citation>
    <scope>NUCLEOTIDE SEQUENCE [LARGE SCALE GENOMIC DNA]</scope>
    <source>
        <strain evidence="21 22">Sanger_02</strain>
    </source>
</reference>
<evidence type="ECO:0000256" key="14">
    <source>
        <dbReference type="ARBA" id="ARBA00041063"/>
    </source>
</evidence>
<organism evidence="21 22">
    <name type="scientific">Dorea ammoniilytica</name>
    <dbReference type="NCBI Taxonomy" id="2981788"/>
    <lineage>
        <taxon>Bacteria</taxon>
        <taxon>Bacillati</taxon>
        <taxon>Bacillota</taxon>
        <taxon>Clostridia</taxon>
        <taxon>Lachnospirales</taxon>
        <taxon>Lachnospiraceae</taxon>
        <taxon>Dorea</taxon>
    </lineage>
</organism>
<dbReference type="EMBL" id="JAOQJV010000011">
    <property type="protein sequence ID" value="MCU6700341.1"/>
    <property type="molecule type" value="Genomic_DNA"/>
</dbReference>
<dbReference type="PANTHER" id="PTHR24317">
    <property type="entry name" value="PEROXISOMAL TRANS-2-ENOYL-COA REDUCTASE"/>
    <property type="match status" value="1"/>
</dbReference>
<evidence type="ECO:0000256" key="12">
    <source>
        <dbReference type="ARBA" id="ARBA00038622"/>
    </source>
</evidence>
<sequence length="257" mass="27396">MEKTVNFDLTGKVAIVTGGSRGLGVELATSMAEYGADIALMAGNVEKMKKVAADITEKTGRKVIWVKVNIGDEESVKAAVQAVMDEYGKIDILVNNAGIIRYGRPEEMTYKDWTDVLNIDVTGTWLMSKEVVNVYMGEHGGKIVNINSVNSFSASPVAPVYHVAKAAEAALTQSCAAAWAGQGIYVNGIAPGNMQNGEMAPDTPADILENIRRKVPQRRLGGYGDLSGALLYLVSDANTYTQGVTITCDGGLILEAF</sequence>
<dbReference type="PRINTS" id="PR00080">
    <property type="entry name" value="SDRFAMILY"/>
</dbReference>
<comment type="catalytic activity">
    <reaction evidence="17">
        <text>(2E)-hexenoyl-CoA + NADPH + H(+) = hexanoyl-CoA + NADP(+)</text>
        <dbReference type="Rhea" id="RHEA:44956"/>
        <dbReference type="ChEBI" id="CHEBI:15378"/>
        <dbReference type="ChEBI" id="CHEBI:57783"/>
        <dbReference type="ChEBI" id="CHEBI:58349"/>
        <dbReference type="ChEBI" id="CHEBI:62077"/>
        <dbReference type="ChEBI" id="CHEBI:62620"/>
    </reaction>
    <physiologicalReaction direction="left-to-right" evidence="17">
        <dbReference type="Rhea" id="RHEA:44957"/>
    </physiologicalReaction>
</comment>
<evidence type="ECO:0000313" key="21">
    <source>
        <dbReference type="EMBL" id="MCU6700341.1"/>
    </source>
</evidence>
<evidence type="ECO:0000256" key="5">
    <source>
        <dbReference type="ARBA" id="ARBA00022832"/>
    </source>
</evidence>
<evidence type="ECO:0000256" key="4">
    <source>
        <dbReference type="ARBA" id="ARBA00022553"/>
    </source>
</evidence>
<keyword evidence="7" id="KW-0560">Oxidoreductase</keyword>
<evidence type="ECO:0000256" key="16">
    <source>
        <dbReference type="ARBA" id="ARBA00048686"/>
    </source>
</evidence>
<evidence type="ECO:0000256" key="15">
    <source>
        <dbReference type="ARBA" id="ARBA00047570"/>
    </source>
</evidence>
<evidence type="ECO:0000256" key="9">
    <source>
        <dbReference type="ARBA" id="ARBA00023140"/>
    </source>
</evidence>
<keyword evidence="22" id="KW-1185">Reference proteome</keyword>
<evidence type="ECO:0000256" key="3">
    <source>
        <dbReference type="ARBA" id="ARBA00022516"/>
    </source>
</evidence>
<comment type="subunit">
    <text evidence="12">Interacts with PEX5, probably required to target it into peroxisomes.</text>
</comment>
<keyword evidence="10" id="KW-0275">Fatty acid biosynthesis</keyword>
<comment type="function">
    <text evidence="11">Participates in chain elongation of fatty acids. Catalyzes the reduction of trans-2-enoyl-CoAs of varying chain lengths from 6:1 to 16:1, having maximum activity with 10:1 CoA. Has no 2,4-dienoyl-CoA reductase activity.</text>
</comment>
<comment type="subcellular location">
    <subcellularLocation>
        <location evidence="1">Peroxisome</location>
    </subcellularLocation>
</comment>
<evidence type="ECO:0000256" key="2">
    <source>
        <dbReference type="ARBA" id="ARBA00005189"/>
    </source>
</evidence>